<sequence>MTDFEHSEHKPGQAADNNRKQVSLKGTFVSVMLLGGFLALTWLLVFILFLSQNG</sequence>
<gene>
    <name evidence="1" type="ORF">ACI1P1_21445</name>
</gene>
<name>A0ACC7P1E8_9BACL</name>
<organism evidence="1 2">
    <name type="scientific">Paenibacillus mesotrionivorans</name>
    <dbReference type="NCBI Taxonomy" id="3160968"/>
    <lineage>
        <taxon>Bacteria</taxon>
        <taxon>Bacillati</taxon>
        <taxon>Bacillota</taxon>
        <taxon>Bacilli</taxon>
        <taxon>Bacillales</taxon>
        <taxon>Paenibacillaceae</taxon>
        <taxon>Paenibacillus</taxon>
    </lineage>
</organism>
<keyword evidence="2" id="KW-1185">Reference proteome</keyword>
<evidence type="ECO:0000313" key="1">
    <source>
        <dbReference type="EMBL" id="MFM9330859.1"/>
    </source>
</evidence>
<reference evidence="1" key="1">
    <citation type="submission" date="2024-12" db="EMBL/GenBank/DDBJ databases">
        <authorList>
            <person name="Wu N."/>
        </authorList>
    </citation>
    <scope>NUCLEOTIDE SEQUENCE</scope>
    <source>
        <strain evidence="1">P15</strain>
    </source>
</reference>
<evidence type="ECO:0000313" key="2">
    <source>
        <dbReference type="Proteomes" id="UP001631969"/>
    </source>
</evidence>
<proteinExistence type="predicted"/>
<accession>A0ACC7P1E8</accession>
<dbReference type="EMBL" id="JBJURJ010000015">
    <property type="protein sequence ID" value="MFM9330859.1"/>
    <property type="molecule type" value="Genomic_DNA"/>
</dbReference>
<dbReference type="Proteomes" id="UP001631969">
    <property type="component" value="Unassembled WGS sequence"/>
</dbReference>
<comment type="caution">
    <text evidence="1">The sequence shown here is derived from an EMBL/GenBank/DDBJ whole genome shotgun (WGS) entry which is preliminary data.</text>
</comment>
<protein>
    <submittedName>
        <fullName evidence="1">Cytochrome c oxidase subunit 2A</fullName>
    </submittedName>
</protein>